<gene>
    <name evidence="2" type="ORF">GCM10023150_13290</name>
</gene>
<name>A0ABP8I177_9GAMM</name>
<evidence type="ECO:0000313" key="3">
    <source>
        <dbReference type="Proteomes" id="UP001501294"/>
    </source>
</evidence>
<dbReference type="EMBL" id="BAABFU010000002">
    <property type="protein sequence ID" value="GAA4349149.1"/>
    <property type="molecule type" value="Genomic_DNA"/>
</dbReference>
<reference evidence="3" key="1">
    <citation type="journal article" date="2019" name="Int. J. Syst. Evol. Microbiol.">
        <title>The Global Catalogue of Microorganisms (GCM) 10K type strain sequencing project: providing services to taxonomists for standard genome sequencing and annotation.</title>
        <authorList>
            <consortium name="The Broad Institute Genomics Platform"/>
            <consortium name="The Broad Institute Genome Sequencing Center for Infectious Disease"/>
            <person name="Wu L."/>
            <person name="Ma J."/>
        </authorList>
    </citation>
    <scope>NUCLEOTIDE SEQUENCE [LARGE SCALE GENOMIC DNA]</scope>
    <source>
        <strain evidence="3">JCM 17727</strain>
    </source>
</reference>
<evidence type="ECO:0000313" key="2">
    <source>
        <dbReference type="EMBL" id="GAA4349149.1"/>
    </source>
</evidence>
<keyword evidence="3" id="KW-1185">Reference proteome</keyword>
<evidence type="ECO:0000256" key="1">
    <source>
        <dbReference type="SAM" id="Phobius"/>
    </source>
</evidence>
<dbReference type="RefSeq" id="WP_223578018.1">
    <property type="nucleotide sequence ID" value="NZ_BAABFU010000002.1"/>
</dbReference>
<sequence>MKQQTLQIVLLGLFITALSVVAYYFAKPPRYVEKHQPNIRAVFIAKHMSTNFYQKHEASFNGQEENFDKVLPLFKYKGSLIKRIEHSNSCGIQESRFFSKKHLEGLEQNIYSVYSVSGEWCEPYYQSQIALIEALKDKDGWILHRYYPLARDSMGELFIAELIVGEVAGVNLEELKNYLLEPYYFAEESYIGKYRLNESLQKGDTIKVNEKVFLKKSVYIKDIESVLSTQQKN</sequence>
<keyword evidence="1" id="KW-0472">Membrane</keyword>
<keyword evidence="1" id="KW-1133">Transmembrane helix</keyword>
<accession>A0ABP8I177</accession>
<feature type="transmembrane region" description="Helical" evidence="1">
    <location>
        <begin position="6"/>
        <end position="26"/>
    </location>
</feature>
<dbReference type="Proteomes" id="UP001501294">
    <property type="component" value="Unassembled WGS sequence"/>
</dbReference>
<organism evidence="2 3">
    <name type="scientific">Kangiella taiwanensis</name>
    <dbReference type="NCBI Taxonomy" id="1079179"/>
    <lineage>
        <taxon>Bacteria</taxon>
        <taxon>Pseudomonadati</taxon>
        <taxon>Pseudomonadota</taxon>
        <taxon>Gammaproteobacteria</taxon>
        <taxon>Kangiellales</taxon>
        <taxon>Kangiellaceae</taxon>
        <taxon>Kangiella</taxon>
    </lineage>
</organism>
<proteinExistence type="predicted"/>
<comment type="caution">
    <text evidence="2">The sequence shown here is derived from an EMBL/GenBank/DDBJ whole genome shotgun (WGS) entry which is preliminary data.</text>
</comment>
<keyword evidence="1" id="KW-0812">Transmembrane</keyword>
<protein>
    <submittedName>
        <fullName evidence="2">Uncharacterized protein</fullName>
    </submittedName>
</protein>